<keyword evidence="2" id="KW-1185">Reference proteome</keyword>
<dbReference type="Proteomes" id="UP000317893">
    <property type="component" value="Unassembled WGS sequence"/>
</dbReference>
<organism evidence="1 2">
    <name type="scientific">Lapillicoccus jejuensis</name>
    <dbReference type="NCBI Taxonomy" id="402171"/>
    <lineage>
        <taxon>Bacteria</taxon>
        <taxon>Bacillati</taxon>
        <taxon>Actinomycetota</taxon>
        <taxon>Actinomycetes</taxon>
        <taxon>Micrococcales</taxon>
        <taxon>Intrasporangiaceae</taxon>
        <taxon>Lapillicoccus</taxon>
    </lineage>
</organism>
<accession>A0A542E3P1</accession>
<gene>
    <name evidence="1" type="ORF">FB458_3080</name>
</gene>
<evidence type="ECO:0000313" key="1">
    <source>
        <dbReference type="EMBL" id="TQJ09963.1"/>
    </source>
</evidence>
<comment type="caution">
    <text evidence="1">The sequence shown here is derived from an EMBL/GenBank/DDBJ whole genome shotgun (WGS) entry which is preliminary data.</text>
</comment>
<evidence type="ECO:0000313" key="2">
    <source>
        <dbReference type="Proteomes" id="UP000317893"/>
    </source>
</evidence>
<name>A0A542E3P1_9MICO</name>
<protein>
    <submittedName>
        <fullName evidence="1">Uncharacterized protein</fullName>
    </submittedName>
</protein>
<sequence>MALRLVPDRPLDDWQQLVEAVPWMSPRHVTGSAAGPGRPFDRPLPDWARTLRRLLDAATLTPVTVDGAAYEILAWDREDGRRTGWLCPPPPRGARPPAFPEHAALWSTFGGIVERFNEPDTWLLNENDSLTAPVARHDASFVHDYTWAWQEEGLKIPITPSEWYSISDEANGNATLCHRESGEVLLWAPDHAYDHIRPLEGCPEYTLYRIDRVPDFRYWVETVAGQWVDAVVLP</sequence>
<dbReference type="OrthoDB" id="3187562at2"/>
<dbReference type="RefSeq" id="WP_141849245.1">
    <property type="nucleotide sequence ID" value="NZ_BAAAPR010000007.1"/>
</dbReference>
<proteinExistence type="predicted"/>
<reference evidence="1 2" key="1">
    <citation type="submission" date="2019-06" db="EMBL/GenBank/DDBJ databases">
        <title>Sequencing the genomes of 1000 actinobacteria strains.</title>
        <authorList>
            <person name="Klenk H.-P."/>
        </authorList>
    </citation>
    <scope>NUCLEOTIDE SEQUENCE [LARGE SCALE GENOMIC DNA]</scope>
    <source>
        <strain evidence="1 2">DSM 18607</strain>
    </source>
</reference>
<dbReference type="AlphaFoldDB" id="A0A542E3P1"/>
<dbReference type="EMBL" id="VFMN01000001">
    <property type="protein sequence ID" value="TQJ09963.1"/>
    <property type="molecule type" value="Genomic_DNA"/>
</dbReference>